<evidence type="ECO:0000256" key="3">
    <source>
        <dbReference type="ARBA" id="ARBA00022723"/>
    </source>
</evidence>
<evidence type="ECO:0000256" key="7">
    <source>
        <dbReference type="ARBA" id="ARBA00023163"/>
    </source>
</evidence>
<dbReference type="GO" id="GO:0000995">
    <property type="term" value="F:RNA polymerase III general transcription initiation factor activity"/>
    <property type="evidence" value="ECO:0007669"/>
    <property type="project" value="TreeGrafter"/>
</dbReference>
<evidence type="ECO:0000256" key="5">
    <source>
        <dbReference type="ARBA" id="ARBA00022833"/>
    </source>
</evidence>
<keyword evidence="8" id="KW-0539">Nucleus</keyword>
<accession>A0A834YXI4</accession>
<dbReference type="GO" id="GO:0097550">
    <property type="term" value="C:transcription preinitiation complex"/>
    <property type="evidence" value="ECO:0007669"/>
    <property type="project" value="TreeGrafter"/>
</dbReference>
<dbReference type="Gene3D" id="1.10.472.10">
    <property type="entry name" value="Cyclin-like"/>
    <property type="match status" value="1"/>
</dbReference>
<dbReference type="OrthoDB" id="1303451at2759"/>
<dbReference type="SUPFAM" id="SSF47954">
    <property type="entry name" value="Cyclin-like"/>
    <property type="match status" value="1"/>
</dbReference>
<dbReference type="InterPro" id="IPR000812">
    <property type="entry name" value="TFIIB"/>
</dbReference>
<dbReference type="GO" id="GO:0001006">
    <property type="term" value="F:RNA polymerase III type 3 promoter sequence-specific DNA binding"/>
    <property type="evidence" value="ECO:0007669"/>
    <property type="project" value="TreeGrafter"/>
</dbReference>
<feature type="domain" description="Transcription factor TFIIB cyclin-like" evidence="9">
    <location>
        <begin position="84"/>
        <end position="109"/>
    </location>
</feature>
<keyword evidence="11" id="KW-1185">Reference proteome</keyword>
<dbReference type="AlphaFoldDB" id="A0A834YXI4"/>
<protein>
    <recommendedName>
        <fullName evidence="9">Transcription factor TFIIB cyclin-like domain-containing protein</fullName>
    </recommendedName>
</protein>
<keyword evidence="4" id="KW-0863">Zinc-finger</keyword>
<keyword evidence="7" id="KW-0804">Transcription</keyword>
<comment type="similarity">
    <text evidence="2">Belongs to the TFIIB family.</text>
</comment>
<sequence>MVWCRHCMKPREAERDPDGGFLCCTTCGRVIDNDIFANDPVFFKNAGGQSQLSGNFVKTIQSDYSESRDRTLMKGREEISIMIAVERNFTRGRRTSQVAAACLYIACRLGRGVPNQDEQLVGIRCHVERRTGENRVVVDLDAAAFKEWDVAIVCSIGGPEVRDDWEEVAKIIIQLIPEERNFTLHPFDDHHAILHSNLSSQLLSLSGNQRFLVG</sequence>
<organism evidence="10 11">
    <name type="scientific">Tetracentron sinense</name>
    <name type="common">Spur-leaf</name>
    <dbReference type="NCBI Taxonomy" id="13715"/>
    <lineage>
        <taxon>Eukaryota</taxon>
        <taxon>Viridiplantae</taxon>
        <taxon>Streptophyta</taxon>
        <taxon>Embryophyta</taxon>
        <taxon>Tracheophyta</taxon>
        <taxon>Spermatophyta</taxon>
        <taxon>Magnoliopsida</taxon>
        <taxon>Trochodendrales</taxon>
        <taxon>Trochodendraceae</taxon>
        <taxon>Tetracentron</taxon>
    </lineage>
</organism>
<evidence type="ECO:0000313" key="10">
    <source>
        <dbReference type="EMBL" id="KAF8395575.1"/>
    </source>
</evidence>
<proteinExistence type="inferred from homology"/>
<dbReference type="GO" id="GO:0070897">
    <property type="term" value="P:transcription preinitiation complex assembly"/>
    <property type="evidence" value="ECO:0007669"/>
    <property type="project" value="InterPro"/>
</dbReference>
<dbReference type="PANTHER" id="PTHR11618">
    <property type="entry name" value="TRANSCRIPTION INITIATION FACTOR IIB-RELATED"/>
    <property type="match status" value="1"/>
</dbReference>
<gene>
    <name evidence="10" type="ORF">HHK36_019525</name>
</gene>
<comment type="subcellular location">
    <subcellularLocation>
        <location evidence="1">Nucleus</location>
    </subcellularLocation>
</comment>
<evidence type="ECO:0000313" key="11">
    <source>
        <dbReference type="Proteomes" id="UP000655225"/>
    </source>
</evidence>
<comment type="caution">
    <text evidence="10">The sequence shown here is derived from an EMBL/GenBank/DDBJ whole genome shotgun (WGS) entry which is preliminary data.</text>
</comment>
<evidence type="ECO:0000256" key="6">
    <source>
        <dbReference type="ARBA" id="ARBA00023015"/>
    </source>
</evidence>
<evidence type="ECO:0000256" key="2">
    <source>
        <dbReference type="ARBA" id="ARBA00010857"/>
    </source>
</evidence>
<dbReference type="EMBL" id="JABCRI010000013">
    <property type="protein sequence ID" value="KAF8395575.1"/>
    <property type="molecule type" value="Genomic_DNA"/>
</dbReference>
<dbReference type="Pfam" id="PF00382">
    <property type="entry name" value="TFIIB"/>
    <property type="match status" value="1"/>
</dbReference>
<evidence type="ECO:0000256" key="1">
    <source>
        <dbReference type="ARBA" id="ARBA00004123"/>
    </source>
</evidence>
<evidence type="ECO:0000256" key="8">
    <source>
        <dbReference type="ARBA" id="ARBA00023242"/>
    </source>
</evidence>
<evidence type="ECO:0000256" key="4">
    <source>
        <dbReference type="ARBA" id="ARBA00022771"/>
    </source>
</evidence>
<dbReference type="InterPro" id="IPR013150">
    <property type="entry name" value="TFIIB_cyclin"/>
</dbReference>
<dbReference type="GO" id="GO:0017025">
    <property type="term" value="F:TBP-class protein binding"/>
    <property type="evidence" value="ECO:0007669"/>
    <property type="project" value="InterPro"/>
</dbReference>
<dbReference type="PANTHER" id="PTHR11618:SF4">
    <property type="entry name" value="TRANSCRIPTION FACTOR IIIB 90 KDA SUBUNIT"/>
    <property type="match status" value="1"/>
</dbReference>
<keyword evidence="5" id="KW-0862">Zinc</keyword>
<dbReference type="GO" id="GO:0008270">
    <property type="term" value="F:zinc ion binding"/>
    <property type="evidence" value="ECO:0007669"/>
    <property type="project" value="UniProtKB-KW"/>
</dbReference>
<reference evidence="10 11" key="1">
    <citation type="submission" date="2020-04" db="EMBL/GenBank/DDBJ databases">
        <title>Plant Genome Project.</title>
        <authorList>
            <person name="Zhang R.-G."/>
        </authorList>
    </citation>
    <scope>NUCLEOTIDE SEQUENCE [LARGE SCALE GENOMIC DNA]</scope>
    <source>
        <strain evidence="10">YNK0</strain>
        <tissue evidence="10">Leaf</tissue>
    </source>
</reference>
<keyword evidence="3" id="KW-0479">Metal-binding</keyword>
<name>A0A834YXI4_TETSI</name>
<dbReference type="GO" id="GO:0005634">
    <property type="term" value="C:nucleus"/>
    <property type="evidence" value="ECO:0007669"/>
    <property type="project" value="UniProtKB-SubCell"/>
</dbReference>
<evidence type="ECO:0000259" key="9">
    <source>
        <dbReference type="Pfam" id="PF00382"/>
    </source>
</evidence>
<dbReference type="InterPro" id="IPR036915">
    <property type="entry name" value="Cyclin-like_sf"/>
</dbReference>
<keyword evidence="6" id="KW-0805">Transcription regulation</keyword>
<dbReference type="GO" id="GO:0000126">
    <property type="term" value="C:transcription factor TFIIIB complex"/>
    <property type="evidence" value="ECO:0007669"/>
    <property type="project" value="TreeGrafter"/>
</dbReference>
<dbReference type="Proteomes" id="UP000655225">
    <property type="component" value="Unassembled WGS sequence"/>
</dbReference>